<comment type="similarity">
    <text evidence="2 6">Belongs to the peptidase S54 family.</text>
</comment>
<dbReference type="Proteomes" id="UP000489600">
    <property type="component" value="Unassembled WGS sequence"/>
</dbReference>
<comment type="caution">
    <text evidence="8">The sequence shown here is derived from an EMBL/GenBank/DDBJ whole genome shotgun (WGS) entry which is preliminary data.</text>
</comment>
<feature type="domain" description="Peptidase S54 rhomboid" evidence="7">
    <location>
        <begin position="14"/>
        <end position="58"/>
    </location>
</feature>
<evidence type="ECO:0000256" key="6">
    <source>
        <dbReference type="RuleBase" id="RU362115"/>
    </source>
</evidence>
<sequence length="61" mass="6739">MGGLDVGKVVKGDEGWQLLSCNWLHGGVVHLLVNMLTLLFIGVRMEREFEKKMVVAVINAS</sequence>
<keyword evidence="3 6" id="KW-0812">Transmembrane</keyword>
<dbReference type="GO" id="GO:0006508">
    <property type="term" value="P:proteolysis"/>
    <property type="evidence" value="ECO:0007669"/>
    <property type="project" value="UniProtKB-KW"/>
</dbReference>
<comment type="function">
    <text evidence="6">Serine protease involved in intramembrane proteolysis.</text>
</comment>
<accession>A0A565CUL3</accession>
<evidence type="ECO:0000256" key="2">
    <source>
        <dbReference type="ARBA" id="ARBA00009045"/>
    </source>
</evidence>
<dbReference type="InterPro" id="IPR035952">
    <property type="entry name" value="Rhomboid-like_sf"/>
</dbReference>
<evidence type="ECO:0000256" key="1">
    <source>
        <dbReference type="ARBA" id="ARBA00004141"/>
    </source>
</evidence>
<protein>
    <recommendedName>
        <fullName evidence="6">RHOMBOID-like protein</fullName>
        <ecNumber evidence="6">3.4.21.105</ecNumber>
    </recommendedName>
</protein>
<dbReference type="Pfam" id="PF01694">
    <property type="entry name" value="Rhomboid"/>
    <property type="match status" value="1"/>
</dbReference>
<comment type="catalytic activity">
    <reaction evidence="6">
        <text>Cleaves type-1 transmembrane domains using a catalytic dyad composed of serine and histidine that are contributed by different transmembrane domains.</text>
        <dbReference type="EC" id="3.4.21.105"/>
    </reaction>
</comment>
<dbReference type="InterPro" id="IPR022764">
    <property type="entry name" value="Peptidase_S54_rhomboid_dom"/>
</dbReference>
<keyword evidence="4 6" id="KW-1133">Transmembrane helix</keyword>
<keyword evidence="6" id="KW-0645">Protease</keyword>
<keyword evidence="6" id="KW-0720">Serine protease</keyword>
<dbReference type="Gene3D" id="1.20.1540.10">
    <property type="entry name" value="Rhomboid-like"/>
    <property type="match status" value="1"/>
</dbReference>
<dbReference type="PANTHER" id="PTHR22936">
    <property type="entry name" value="RHOMBOID-RELATED"/>
    <property type="match status" value="1"/>
</dbReference>
<dbReference type="EC" id="3.4.21.105" evidence="6"/>
<dbReference type="OrthoDB" id="418595at2759"/>
<dbReference type="SUPFAM" id="SSF144091">
    <property type="entry name" value="Rhomboid-like"/>
    <property type="match status" value="1"/>
</dbReference>
<feature type="transmembrane region" description="Helical" evidence="6">
    <location>
        <begin position="23"/>
        <end position="43"/>
    </location>
</feature>
<evidence type="ECO:0000256" key="3">
    <source>
        <dbReference type="ARBA" id="ARBA00022692"/>
    </source>
</evidence>
<organism evidence="8 9">
    <name type="scientific">Arabis nemorensis</name>
    <dbReference type="NCBI Taxonomy" id="586526"/>
    <lineage>
        <taxon>Eukaryota</taxon>
        <taxon>Viridiplantae</taxon>
        <taxon>Streptophyta</taxon>
        <taxon>Embryophyta</taxon>
        <taxon>Tracheophyta</taxon>
        <taxon>Spermatophyta</taxon>
        <taxon>Magnoliopsida</taxon>
        <taxon>eudicotyledons</taxon>
        <taxon>Gunneridae</taxon>
        <taxon>Pentapetalae</taxon>
        <taxon>rosids</taxon>
        <taxon>malvids</taxon>
        <taxon>Brassicales</taxon>
        <taxon>Brassicaceae</taxon>
        <taxon>Arabideae</taxon>
        <taxon>Arabis</taxon>
    </lineage>
</organism>
<evidence type="ECO:0000259" key="7">
    <source>
        <dbReference type="Pfam" id="PF01694"/>
    </source>
</evidence>
<evidence type="ECO:0000256" key="4">
    <source>
        <dbReference type="ARBA" id="ARBA00022989"/>
    </source>
</evidence>
<dbReference type="AlphaFoldDB" id="A0A565CUL3"/>
<keyword evidence="9" id="KW-1185">Reference proteome</keyword>
<dbReference type="InterPro" id="IPR002610">
    <property type="entry name" value="Peptidase_S54_rhomboid-like"/>
</dbReference>
<evidence type="ECO:0000313" key="9">
    <source>
        <dbReference type="Proteomes" id="UP000489600"/>
    </source>
</evidence>
<dbReference type="PANTHER" id="PTHR22936:SF79">
    <property type="entry name" value="RHOMBOID-LIKE PROTEIN 4"/>
    <property type="match status" value="1"/>
</dbReference>
<dbReference type="EMBL" id="CABITT030000008">
    <property type="protein sequence ID" value="VVB17267.1"/>
    <property type="molecule type" value="Genomic_DNA"/>
</dbReference>
<keyword evidence="6" id="KW-0378">Hydrolase</keyword>
<comment type="caution">
    <text evidence="6">Lacks conserved residue(s) required for the propagation of feature annotation.</text>
</comment>
<proteinExistence type="inferred from homology"/>
<reference evidence="8" key="1">
    <citation type="submission" date="2019-07" db="EMBL/GenBank/DDBJ databases">
        <authorList>
            <person name="Dittberner H."/>
        </authorList>
    </citation>
    <scope>NUCLEOTIDE SEQUENCE [LARGE SCALE GENOMIC DNA]</scope>
</reference>
<dbReference type="GO" id="GO:0004252">
    <property type="term" value="F:serine-type endopeptidase activity"/>
    <property type="evidence" value="ECO:0007669"/>
    <property type="project" value="InterPro"/>
</dbReference>
<evidence type="ECO:0000313" key="8">
    <source>
        <dbReference type="EMBL" id="VVB17267.1"/>
    </source>
</evidence>
<comment type="subcellular location">
    <subcellularLocation>
        <location evidence="1 6">Membrane</location>
        <topology evidence="1 6">Multi-pass membrane protein</topology>
    </subcellularLocation>
</comment>
<gene>
    <name evidence="8" type="ORF">ANE_LOCUS27711</name>
</gene>
<dbReference type="GO" id="GO:0016020">
    <property type="term" value="C:membrane"/>
    <property type="evidence" value="ECO:0007669"/>
    <property type="project" value="UniProtKB-SubCell"/>
</dbReference>
<evidence type="ECO:0000256" key="5">
    <source>
        <dbReference type="ARBA" id="ARBA00023136"/>
    </source>
</evidence>
<name>A0A565CUL3_9BRAS</name>
<keyword evidence="5 6" id="KW-0472">Membrane</keyword>